<dbReference type="GO" id="GO:0000118">
    <property type="term" value="C:histone deacetylase complex"/>
    <property type="evidence" value="ECO:0007669"/>
    <property type="project" value="TreeGrafter"/>
</dbReference>
<reference evidence="16" key="3">
    <citation type="submission" date="2025-04" db="UniProtKB">
        <authorList>
            <consortium name="RefSeq"/>
        </authorList>
    </citation>
    <scope>IDENTIFICATION</scope>
    <source>
        <strain evidence="16">CBS 781.70</strain>
    </source>
</reference>
<dbReference type="EC" id="3.5.1.98" evidence="3"/>
<name>A0A6G1FX13_9PEZI</name>
<proteinExistence type="inferred from homology"/>
<comment type="catalytic activity">
    <reaction evidence="10">
        <text>N(6)-acetyl-L-lysyl-[histone] + H2O = L-lysyl-[histone] + acetate</text>
        <dbReference type="Rhea" id="RHEA:58196"/>
        <dbReference type="Rhea" id="RHEA-COMP:9845"/>
        <dbReference type="Rhea" id="RHEA-COMP:11338"/>
        <dbReference type="ChEBI" id="CHEBI:15377"/>
        <dbReference type="ChEBI" id="CHEBI:29969"/>
        <dbReference type="ChEBI" id="CHEBI:30089"/>
        <dbReference type="ChEBI" id="CHEBI:61930"/>
        <dbReference type="EC" id="3.5.1.98"/>
    </reaction>
</comment>
<gene>
    <name evidence="14 16" type="ORF">P152DRAFT_105032</name>
</gene>
<keyword evidence="6" id="KW-0156">Chromatin regulator</keyword>
<reference evidence="16" key="2">
    <citation type="submission" date="2020-04" db="EMBL/GenBank/DDBJ databases">
        <authorList>
            <consortium name="NCBI Genome Project"/>
        </authorList>
    </citation>
    <scope>NUCLEOTIDE SEQUENCE</scope>
    <source>
        <strain evidence="16">CBS 781.70</strain>
    </source>
</reference>
<evidence type="ECO:0000259" key="12">
    <source>
        <dbReference type="Pfam" id="PF00850"/>
    </source>
</evidence>
<reference evidence="14 16" key="1">
    <citation type="submission" date="2020-01" db="EMBL/GenBank/DDBJ databases">
        <authorList>
            <consortium name="DOE Joint Genome Institute"/>
            <person name="Haridas S."/>
            <person name="Albert R."/>
            <person name="Binder M."/>
            <person name="Bloem J."/>
            <person name="Labutti K."/>
            <person name="Salamov A."/>
            <person name="Andreopoulos B."/>
            <person name="Baker S.E."/>
            <person name="Barry K."/>
            <person name="Bills G."/>
            <person name="Bluhm B.H."/>
            <person name="Cannon C."/>
            <person name="Castanera R."/>
            <person name="Culley D.E."/>
            <person name="Daum C."/>
            <person name="Ezra D."/>
            <person name="Gonzalez J.B."/>
            <person name="Henrissat B."/>
            <person name="Kuo A."/>
            <person name="Liang C."/>
            <person name="Lipzen A."/>
            <person name="Lutzoni F."/>
            <person name="Magnuson J."/>
            <person name="Mondo S."/>
            <person name="Nolan M."/>
            <person name="Ohm R."/>
            <person name="Pangilinan J."/>
            <person name="Park H.-J."/>
            <person name="Ramirez L."/>
            <person name="Alfaro M."/>
            <person name="Sun H."/>
            <person name="Tritt A."/>
            <person name="Yoshinaga Y."/>
            <person name="Zwiers L.-H."/>
            <person name="Turgeon B.G."/>
            <person name="Goodwin S.B."/>
            <person name="Spatafora J.W."/>
            <person name="Crous P.W."/>
            <person name="Grigoriev I.V."/>
        </authorList>
    </citation>
    <scope>NUCLEOTIDE SEQUENCE</scope>
    <source>
        <strain evidence="14 16">CBS 781.70</strain>
    </source>
</reference>
<evidence type="ECO:0000256" key="6">
    <source>
        <dbReference type="ARBA" id="ARBA00022853"/>
    </source>
</evidence>
<dbReference type="AlphaFoldDB" id="A0A6G1FX13"/>
<dbReference type="PIRSF" id="PIRSF037919">
    <property type="entry name" value="HDAC_II_yeast"/>
    <property type="match status" value="1"/>
</dbReference>
<dbReference type="InterPro" id="IPR017321">
    <property type="entry name" value="Hist_deAcase_II_yeast"/>
</dbReference>
<keyword evidence="4" id="KW-0678">Repressor</keyword>
<dbReference type="Pfam" id="PF09757">
    <property type="entry name" value="Arb2-like"/>
    <property type="match status" value="1"/>
</dbReference>
<dbReference type="InterPro" id="IPR000286">
    <property type="entry name" value="HDACs"/>
</dbReference>
<evidence type="ECO:0000256" key="1">
    <source>
        <dbReference type="ARBA" id="ARBA00004123"/>
    </source>
</evidence>
<feature type="compositionally biased region" description="Polar residues" evidence="11">
    <location>
        <begin position="51"/>
        <end position="61"/>
    </location>
</feature>
<keyword evidence="15" id="KW-1185">Reference proteome</keyword>
<dbReference type="PANTHER" id="PTHR10625:SF5">
    <property type="entry name" value="HISTONE DEACETYLASE"/>
    <property type="match status" value="1"/>
</dbReference>
<evidence type="ECO:0000259" key="13">
    <source>
        <dbReference type="Pfam" id="PF09757"/>
    </source>
</evidence>
<protein>
    <recommendedName>
        <fullName evidence="3">histone deacetylase</fullName>
        <ecNumber evidence="3">3.5.1.98</ecNumber>
    </recommendedName>
</protein>
<dbReference type="InterPro" id="IPR023696">
    <property type="entry name" value="Ureohydrolase_dom_sf"/>
</dbReference>
<evidence type="ECO:0000313" key="16">
    <source>
        <dbReference type="RefSeq" id="XP_033531862.1"/>
    </source>
</evidence>
<dbReference type="OrthoDB" id="424012at2759"/>
<dbReference type="GO" id="GO:0141221">
    <property type="term" value="F:histone deacetylase activity, hydrolytic mechanism"/>
    <property type="evidence" value="ECO:0007669"/>
    <property type="project" value="UniProtKB-EC"/>
</dbReference>
<dbReference type="SUPFAM" id="SSF52768">
    <property type="entry name" value="Arginase/deacetylase"/>
    <property type="match status" value="1"/>
</dbReference>
<dbReference type="Pfam" id="PF00850">
    <property type="entry name" value="Hist_deacetyl"/>
    <property type="match status" value="1"/>
</dbReference>
<comment type="subcellular location">
    <subcellularLocation>
        <location evidence="1">Nucleus</location>
    </subcellularLocation>
</comment>
<dbReference type="InterPro" id="IPR023801">
    <property type="entry name" value="His_deacetylse_dom"/>
</dbReference>
<keyword evidence="7" id="KW-0805">Transcription regulation</keyword>
<feature type="region of interest" description="Disordered" evidence="11">
    <location>
        <begin position="1"/>
        <end position="104"/>
    </location>
</feature>
<evidence type="ECO:0000256" key="5">
    <source>
        <dbReference type="ARBA" id="ARBA00022801"/>
    </source>
</evidence>
<dbReference type="RefSeq" id="XP_033531862.1">
    <property type="nucleotide sequence ID" value="XM_033673575.1"/>
</dbReference>
<evidence type="ECO:0000256" key="7">
    <source>
        <dbReference type="ARBA" id="ARBA00023015"/>
    </source>
</evidence>
<keyword evidence="8" id="KW-0804">Transcription</keyword>
<dbReference type="PANTHER" id="PTHR10625">
    <property type="entry name" value="HISTONE DEACETYLASE HDAC1-RELATED"/>
    <property type="match status" value="1"/>
</dbReference>
<feature type="region of interest" description="Disordered" evidence="11">
    <location>
        <begin position="788"/>
        <end position="841"/>
    </location>
</feature>
<accession>A0A6G1FX13</accession>
<feature type="domain" description="Histone deacetylase" evidence="12">
    <location>
        <begin position="168"/>
        <end position="480"/>
    </location>
</feature>
<dbReference type="EMBL" id="ML975167">
    <property type="protein sequence ID" value="KAF1810231.1"/>
    <property type="molecule type" value="Genomic_DNA"/>
</dbReference>
<keyword evidence="5" id="KW-0378">Hydrolase</keyword>
<dbReference type="FunFam" id="3.40.800.20:FF:000005">
    <property type="entry name" value="histone deacetylase 6"/>
    <property type="match status" value="1"/>
</dbReference>
<evidence type="ECO:0000256" key="10">
    <source>
        <dbReference type="ARBA" id="ARBA00048287"/>
    </source>
</evidence>
<sequence>MKKVRKRVSKLSMVTAWQKSHDRKSRLGSKTKVGPPMMEEEMDQVMADSNVMESTETNGINPSDGLTVGHDSPPIQPSPLKTAVPREPTPLEFSSSGSTSAISHDPDMLEDVEEEQPPLAQQVQVVVEKPSKAEALPYTSRRSGLVYDVRMRLHVEIISRQQMEDDMHPEDPRRIFEIYKELVAGGLAYDRLLGSEGPISDHYLYRIAARFATKEEVCLFHTEEHWNWVEGLQKKTDLELFEDGMAMDSVYLHHETFSCARLAAGGTIEACRAVVQGHVKNAVAVIRPPGHHAERCQPAGFCFFNNVSIAARVCQQDFPEKCRKIAIIDWDVHHGNGVQQAFYDDPNVLYISLHVHKNGTFYPSGPYGNHLHCGEGPGVGFSVNIPWSTHGMTDADYLYAFQQVIMPVLVEFNPDLVIVSSGFDAAEGDKLGGCHVSPSGYAHMTHMLMSIAKGKIAVVLEGGYNLRSIATSALAVTRTLMGEPPDRITTTDPTASGVKTVQLVKNTQSRYWKCLYPKDIHSKDLMENFGAQRMHDVVRAYQAKMLYDEFRMMELMIIRDRLSPSFKHQVLATENFDSERPLLIIFHDPPDALGIPHPASNKLELHNTWVTDVPKLYIQWATDHGFAVIDVNVPYHVTEDGNDQGYMDTDSDEDRRLATREMATYLWDNYVAPNENSHVFLMGVGAAYLGILDLISTNETCTDQITGVISFISNQALLSVRRPTDDNIATWYWHHSLVFVAQDHAVWDPDRQRKQRKKYGKLVRSSNNHLNEMLGEASDQVTQYLTEETEDWREEQERKQPKKRKLDPSMAGAIDLREGRASSVPGTSRGSGRLPPLGTFTVPAGEAAGLMRVSPKQG</sequence>
<evidence type="ECO:0000313" key="15">
    <source>
        <dbReference type="Proteomes" id="UP000504638"/>
    </source>
</evidence>
<dbReference type="InterPro" id="IPR037138">
    <property type="entry name" value="His_deacetylse_dom_sf"/>
</dbReference>
<evidence type="ECO:0000256" key="11">
    <source>
        <dbReference type="SAM" id="MobiDB-lite"/>
    </source>
</evidence>
<organism evidence="14">
    <name type="scientific">Eremomyces bilateralis CBS 781.70</name>
    <dbReference type="NCBI Taxonomy" id="1392243"/>
    <lineage>
        <taxon>Eukaryota</taxon>
        <taxon>Fungi</taxon>
        <taxon>Dikarya</taxon>
        <taxon>Ascomycota</taxon>
        <taxon>Pezizomycotina</taxon>
        <taxon>Dothideomycetes</taxon>
        <taxon>Dothideomycetes incertae sedis</taxon>
        <taxon>Eremomycetales</taxon>
        <taxon>Eremomycetaceae</taxon>
        <taxon>Eremomyces</taxon>
    </lineage>
</organism>
<comment type="similarity">
    <text evidence="2">Belongs to the histone deacetylase family. HD type 2 subfamily.</text>
</comment>
<evidence type="ECO:0000313" key="14">
    <source>
        <dbReference type="EMBL" id="KAF1810231.1"/>
    </source>
</evidence>
<evidence type="ECO:0000256" key="3">
    <source>
        <dbReference type="ARBA" id="ARBA00012111"/>
    </source>
</evidence>
<dbReference type="InterPro" id="IPR019154">
    <property type="entry name" value="Arb2-like_domain"/>
</dbReference>
<evidence type="ECO:0000256" key="8">
    <source>
        <dbReference type="ARBA" id="ARBA00023163"/>
    </source>
</evidence>
<evidence type="ECO:0000256" key="9">
    <source>
        <dbReference type="ARBA" id="ARBA00023242"/>
    </source>
</evidence>
<dbReference type="GO" id="GO:0040029">
    <property type="term" value="P:epigenetic regulation of gene expression"/>
    <property type="evidence" value="ECO:0007669"/>
    <property type="project" value="TreeGrafter"/>
</dbReference>
<evidence type="ECO:0000256" key="4">
    <source>
        <dbReference type="ARBA" id="ARBA00022491"/>
    </source>
</evidence>
<feature type="domain" description="Arb2-like" evidence="13">
    <location>
        <begin position="533"/>
        <end position="792"/>
    </location>
</feature>
<keyword evidence="9" id="KW-0539">Nucleus</keyword>
<feature type="compositionally biased region" description="Polar residues" evidence="11">
    <location>
        <begin position="92"/>
        <end position="102"/>
    </location>
</feature>
<dbReference type="GeneID" id="54414145"/>
<evidence type="ECO:0000256" key="2">
    <source>
        <dbReference type="ARBA" id="ARBA00007738"/>
    </source>
</evidence>
<dbReference type="Proteomes" id="UP000504638">
    <property type="component" value="Unplaced"/>
</dbReference>
<dbReference type="PRINTS" id="PR01270">
    <property type="entry name" value="HDASUPER"/>
</dbReference>
<dbReference type="Gene3D" id="3.40.800.20">
    <property type="entry name" value="Histone deacetylase domain"/>
    <property type="match status" value="1"/>
</dbReference>